<protein>
    <submittedName>
        <fullName evidence="2">Uncharacterized protein</fullName>
    </submittedName>
</protein>
<feature type="compositionally biased region" description="Basic and acidic residues" evidence="1">
    <location>
        <begin position="135"/>
        <end position="169"/>
    </location>
</feature>
<feature type="compositionally biased region" description="Basic and acidic residues" evidence="1">
    <location>
        <begin position="67"/>
        <end position="81"/>
    </location>
</feature>
<dbReference type="EMBL" id="BLAH01000076">
    <property type="protein sequence ID" value="GES37040.1"/>
    <property type="molecule type" value="Genomic_DNA"/>
</dbReference>
<name>A0ABQ0YKU3_9NOCA</name>
<comment type="caution">
    <text evidence="2">The sequence shown here is derived from an EMBL/GenBank/DDBJ whole genome shotgun (WGS) entry which is preliminary data.</text>
</comment>
<accession>A0ABQ0YKU3</accession>
<dbReference type="Proteomes" id="UP000325466">
    <property type="component" value="Unassembled WGS sequence"/>
</dbReference>
<feature type="compositionally biased region" description="Basic residues" evidence="1">
    <location>
        <begin position="290"/>
        <end position="300"/>
    </location>
</feature>
<reference evidence="2 3" key="1">
    <citation type="journal article" date="2018" name="Biodegradation">
        <title>1,4-Dioxane degradation characteristics of Rhodococcus aetherivorans JCM 14343.</title>
        <authorList>
            <person name="Inoue D."/>
            <person name="Tsunoda T."/>
            <person name="Yamamoto N."/>
            <person name="Ike M."/>
            <person name="Sei K."/>
        </authorList>
    </citation>
    <scope>NUCLEOTIDE SEQUENCE [LARGE SCALE GENOMIC DNA]</scope>
    <source>
        <strain evidence="2 3">JCM 14343</strain>
    </source>
</reference>
<keyword evidence="3" id="KW-1185">Reference proteome</keyword>
<evidence type="ECO:0000313" key="2">
    <source>
        <dbReference type="EMBL" id="GES37040.1"/>
    </source>
</evidence>
<feature type="compositionally biased region" description="Basic and acidic residues" evidence="1">
    <location>
        <begin position="301"/>
        <end position="321"/>
    </location>
</feature>
<organism evidence="2 3">
    <name type="scientific">Rhodococcus aetherivorans</name>
    <dbReference type="NCBI Taxonomy" id="191292"/>
    <lineage>
        <taxon>Bacteria</taxon>
        <taxon>Bacillati</taxon>
        <taxon>Actinomycetota</taxon>
        <taxon>Actinomycetes</taxon>
        <taxon>Mycobacteriales</taxon>
        <taxon>Nocardiaceae</taxon>
        <taxon>Rhodococcus</taxon>
    </lineage>
</organism>
<feature type="compositionally biased region" description="Basic and acidic residues" evidence="1">
    <location>
        <begin position="242"/>
        <end position="289"/>
    </location>
</feature>
<sequence>MPVSGYLVVGTARGEPAGPRERCREGQRHEDQGGERDHGLAFGVGERGPGLPPRHRAGQRHPAQQVREPEHERQPHQRLELVHVAQRGAGRIQEEPHLLGDRRAEFTDVPGGQPGDAGEQDQRPPPPGGHRPHRQPREARGGEQAGDEDRRGLGDEHRAGDALGGDERGPAAGAAQHLRQRRPLRRHPGRFDVVQERGTDPAEQQQRHDPPQHRDDATRDPPQREPPPPPVRAVRDPPQPGDEARGDGGDGVDRAHEGHRDGGLRGELRCSPPVRERPVAVEVAHERQQHPRRQHHRQRLRRDGSEGGQHAGRECERRRGDQPGTTVADAERLGEPHHAPEPGEQQQRPPHPLGDPRGDVQELADGEEGAVREEVAVRLVLDLAERGEAAPLVGGAGEEPEGVLGQVVLGVGDDQAGGLRERQQQRHHGGPVQPPPGEGVGGRCPTGVGHRAVGSA</sequence>
<feature type="region of interest" description="Disordered" evidence="1">
    <location>
        <begin position="418"/>
        <end position="456"/>
    </location>
</feature>
<feature type="compositionally biased region" description="Basic residues" evidence="1">
    <location>
        <begin position="178"/>
        <end position="188"/>
    </location>
</feature>
<feature type="region of interest" description="Disordered" evidence="1">
    <location>
        <begin position="1"/>
        <end position="371"/>
    </location>
</feature>
<evidence type="ECO:0000256" key="1">
    <source>
        <dbReference type="SAM" id="MobiDB-lite"/>
    </source>
</evidence>
<feature type="compositionally biased region" description="Basic and acidic residues" evidence="1">
    <location>
        <begin position="329"/>
        <end position="341"/>
    </location>
</feature>
<feature type="compositionally biased region" description="Basic and acidic residues" evidence="1">
    <location>
        <begin position="189"/>
        <end position="223"/>
    </location>
</feature>
<feature type="compositionally biased region" description="Basic and acidic residues" evidence="1">
    <location>
        <begin position="18"/>
        <end position="39"/>
    </location>
</feature>
<gene>
    <name evidence="2" type="ORF">RAJCM14343_2294</name>
</gene>
<feature type="compositionally biased region" description="Basic and acidic residues" evidence="1">
    <location>
        <begin position="92"/>
        <end position="106"/>
    </location>
</feature>
<proteinExistence type="predicted"/>
<evidence type="ECO:0000313" key="3">
    <source>
        <dbReference type="Proteomes" id="UP000325466"/>
    </source>
</evidence>